<evidence type="ECO:0000256" key="3">
    <source>
        <dbReference type="ARBA" id="ARBA00023002"/>
    </source>
</evidence>
<gene>
    <name evidence="5" type="ORF">NMU02_12755</name>
</gene>
<reference evidence="5 6" key="1">
    <citation type="submission" date="2022-07" db="EMBL/GenBank/DDBJ databases">
        <title>Fecal culturing of patients with breast cancer.</title>
        <authorList>
            <person name="Teng N.M.Y."/>
            <person name="Kiu R."/>
            <person name="Evans R."/>
            <person name="Baker D.J."/>
            <person name="Zenner C."/>
            <person name="Robinson S.D."/>
            <person name="Hall L.J."/>
        </authorList>
    </citation>
    <scope>NUCLEOTIDE SEQUENCE [LARGE SCALE GENOMIC DNA]</scope>
    <source>
        <strain evidence="5 6">LH1063</strain>
    </source>
</reference>
<dbReference type="PRINTS" id="PR00069">
    <property type="entry name" value="ALDKETRDTASE"/>
</dbReference>
<evidence type="ECO:0000259" key="4">
    <source>
        <dbReference type="Pfam" id="PF00248"/>
    </source>
</evidence>
<comment type="similarity">
    <text evidence="1">Belongs to the aldo/keto reductase family.</text>
</comment>
<organism evidence="5 6">
    <name type="scientific">Coprobacter tertius</name>
    <dbReference type="NCBI Taxonomy" id="2944915"/>
    <lineage>
        <taxon>Bacteria</taxon>
        <taxon>Pseudomonadati</taxon>
        <taxon>Bacteroidota</taxon>
        <taxon>Bacteroidia</taxon>
        <taxon>Bacteroidales</taxon>
        <taxon>Barnesiellaceae</taxon>
        <taxon>Coprobacter</taxon>
    </lineage>
</organism>
<sequence>MRNIVLSNGMEMPMLGFGVFRIEDSNVCEMAVETGYRLIDTAMTYNNEESVGRAVQNSCVRREDFFFTTKVWISDAGYDRTLKAFDLSLKKLEPDYLDLYLVHMPFGDYYGSCRAMEKHHQEGSIRSRRMQLFSVTVD</sequence>
<accession>A0ABT1MJZ8</accession>
<evidence type="ECO:0000256" key="1">
    <source>
        <dbReference type="ARBA" id="ARBA00007905"/>
    </source>
</evidence>
<dbReference type="InterPro" id="IPR020471">
    <property type="entry name" value="AKR"/>
</dbReference>
<name>A0ABT1MJZ8_9BACT</name>
<dbReference type="EMBL" id="JANDHW010000017">
    <property type="protein sequence ID" value="MCP9612962.1"/>
    <property type="molecule type" value="Genomic_DNA"/>
</dbReference>
<proteinExistence type="inferred from homology"/>
<dbReference type="PANTHER" id="PTHR43827">
    <property type="entry name" value="2,5-DIKETO-D-GLUCONIC ACID REDUCTASE"/>
    <property type="match status" value="1"/>
</dbReference>
<protein>
    <submittedName>
        <fullName evidence="5">Aldo/keto reductase</fullName>
    </submittedName>
</protein>
<dbReference type="PROSITE" id="PS00798">
    <property type="entry name" value="ALDOKETO_REDUCTASE_1"/>
    <property type="match status" value="1"/>
</dbReference>
<comment type="caution">
    <text evidence="5">The sequence shown here is derived from an EMBL/GenBank/DDBJ whole genome shotgun (WGS) entry which is preliminary data.</text>
</comment>
<evidence type="ECO:0000313" key="6">
    <source>
        <dbReference type="Proteomes" id="UP001205603"/>
    </source>
</evidence>
<dbReference type="InterPro" id="IPR036812">
    <property type="entry name" value="NAD(P)_OxRdtase_dom_sf"/>
</dbReference>
<evidence type="ECO:0000256" key="2">
    <source>
        <dbReference type="ARBA" id="ARBA00022857"/>
    </source>
</evidence>
<dbReference type="Proteomes" id="UP001205603">
    <property type="component" value="Unassembled WGS sequence"/>
</dbReference>
<dbReference type="Gene3D" id="3.20.20.100">
    <property type="entry name" value="NADP-dependent oxidoreductase domain"/>
    <property type="match status" value="1"/>
</dbReference>
<keyword evidence="2" id="KW-0521">NADP</keyword>
<dbReference type="InterPro" id="IPR018170">
    <property type="entry name" value="Aldo/ket_reductase_CS"/>
</dbReference>
<dbReference type="PANTHER" id="PTHR43827:SF3">
    <property type="entry name" value="NADP-DEPENDENT OXIDOREDUCTASE DOMAIN-CONTAINING PROTEIN"/>
    <property type="match status" value="1"/>
</dbReference>
<keyword evidence="3" id="KW-0560">Oxidoreductase</keyword>
<evidence type="ECO:0000313" key="5">
    <source>
        <dbReference type="EMBL" id="MCP9612962.1"/>
    </source>
</evidence>
<keyword evidence="6" id="KW-1185">Reference proteome</keyword>
<dbReference type="Pfam" id="PF00248">
    <property type="entry name" value="Aldo_ket_red"/>
    <property type="match status" value="1"/>
</dbReference>
<dbReference type="InterPro" id="IPR023210">
    <property type="entry name" value="NADP_OxRdtase_dom"/>
</dbReference>
<feature type="domain" description="NADP-dependent oxidoreductase" evidence="4">
    <location>
        <begin position="27"/>
        <end position="127"/>
    </location>
</feature>
<dbReference type="SUPFAM" id="SSF51430">
    <property type="entry name" value="NAD(P)-linked oxidoreductase"/>
    <property type="match status" value="1"/>
</dbReference>